<protein>
    <submittedName>
        <fullName evidence="2">Uncharacterized protein</fullName>
    </submittedName>
</protein>
<feature type="compositionally biased region" description="Polar residues" evidence="1">
    <location>
        <begin position="207"/>
        <end position="267"/>
    </location>
</feature>
<name>A0A9P0B6N5_BRAAE</name>
<accession>A0A9P0B6N5</accession>
<dbReference type="EMBL" id="OV121135">
    <property type="protein sequence ID" value="CAH0555432.1"/>
    <property type="molecule type" value="Genomic_DNA"/>
</dbReference>
<reference evidence="2" key="1">
    <citation type="submission" date="2021-12" db="EMBL/GenBank/DDBJ databases">
        <authorList>
            <person name="King R."/>
        </authorList>
    </citation>
    <scope>NUCLEOTIDE SEQUENCE</scope>
</reference>
<feature type="region of interest" description="Disordered" evidence="1">
    <location>
        <begin position="307"/>
        <end position="349"/>
    </location>
</feature>
<sequence length="349" mass="38531">MSNTLYTLLNHQHNPSFVLFNTPPLLCFCLDPVRAMRSRTNSACALGETDFVLLQSSPIGHMHWQPVGYSIGGQSGSLSDLSSRCSWSSQPPSPVAERRPSSLKSEDFTKKGRHVFIKAEYSDNTPRVGISSNNSLALYENVEGKKQEYKTTASQTKPRPNSLYLIKHDTKQRHRNRSKSIDNTLKKKESGFEKLNKFKDKLLHSSPELNENSDNESTPLVSEVSSPSKSGQSSDVKTSESNSVAVSPSPTPDVQRQQTRSEMNLTEQAEESLGGADGLRFSPSEFRRTRTMSDCTNSSISAFLGSIGHSNSNYSVHSKSSAGSGHLSRQNALESEENLENVYDPVTKH</sequence>
<feature type="region of interest" description="Disordered" evidence="1">
    <location>
        <begin position="148"/>
        <end position="188"/>
    </location>
</feature>
<organism evidence="2 3">
    <name type="scientific">Brassicogethes aeneus</name>
    <name type="common">Rape pollen beetle</name>
    <name type="synonym">Meligethes aeneus</name>
    <dbReference type="NCBI Taxonomy" id="1431903"/>
    <lineage>
        <taxon>Eukaryota</taxon>
        <taxon>Metazoa</taxon>
        <taxon>Ecdysozoa</taxon>
        <taxon>Arthropoda</taxon>
        <taxon>Hexapoda</taxon>
        <taxon>Insecta</taxon>
        <taxon>Pterygota</taxon>
        <taxon>Neoptera</taxon>
        <taxon>Endopterygota</taxon>
        <taxon>Coleoptera</taxon>
        <taxon>Polyphaga</taxon>
        <taxon>Cucujiformia</taxon>
        <taxon>Nitidulidae</taxon>
        <taxon>Meligethinae</taxon>
        <taxon>Brassicogethes</taxon>
    </lineage>
</organism>
<evidence type="ECO:0000313" key="3">
    <source>
        <dbReference type="Proteomes" id="UP001154078"/>
    </source>
</evidence>
<feature type="compositionally biased region" description="Basic and acidic residues" evidence="1">
    <location>
        <begin position="96"/>
        <end position="105"/>
    </location>
</feature>
<dbReference type="AlphaFoldDB" id="A0A9P0B6N5"/>
<feature type="compositionally biased region" description="Polar residues" evidence="1">
    <location>
        <begin position="150"/>
        <end position="159"/>
    </location>
</feature>
<proteinExistence type="predicted"/>
<keyword evidence="3" id="KW-1185">Reference proteome</keyword>
<evidence type="ECO:0000256" key="1">
    <source>
        <dbReference type="SAM" id="MobiDB-lite"/>
    </source>
</evidence>
<feature type="compositionally biased region" description="Low complexity" evidence="1">
    <location>
        <begin position="309"/>
        <end position="321"/>
    </location>
</feature>
<gene>
    <name evidence="2" type="ORF">MELIAE_LOCUS6806</name>
</gene>
<evidence type="ECO:0000313" key="2">
    <source>
        <dbReference type="EMBL" id="CAH0555432.1"/>
    </source>
</evidence>
<feature type="region of interest" description="Disordered" evidence="1">
    <location>
        <begin position="82"/>
        <end position="105"/>
    </location>
</feature>
<dbReference type="Proteomes" id="UP001154078">
    <property type="component" value="Chromosome 4"/>
</dbReference>
<feature type="region of interest" description="Disordered" evidence="1">
    <location>
        <begin position="204"/>
        <end position="282"/>
    </location>
</feature>